<evidence type="ECO:0000313" key="2">
    <source>
        <dbReference type="Proteomes" id="UP001496720"/>
    </source>
</evidence>
<dbReference type="EMBL" id="JBEOZY010000035">
    <property type="protein sequence ID" value="MER6168135.1"/>
    <property type="molecule type" value="Genomic_DNA"/>
</dbReference>
<organism evidence="1 2">
    <name type="scientific">Streptomyces violaceorubidus</name>
    <dbReference type="NCBI Taxonomy" id="284042"/>
    <lineage>
        <taxon>Bacteria</taxon>
        <taxon>Bacillati</taxon>
        <taxon>Actinomycetota</taxon>
        <taxon>Actinomycetes</taxon>
        <taxon>Kitasatosporales</taxon>
        <taxon>Streptomycetaceae</taxon>
        <taxon>Streptomyces</taxon>
    </lineage>
</organism>
<dbReference type="Proteomes" id="UP001496720">
    <property type="component" value="Unassembled WGS sequence"/>
</dbReference>
<gene>
    <name evidence="1" type="ORF">ABT188_26890</name>
</gene>
<comment type="caution">
    <text evidence="1">The sequence shown here is derived from an EMBL/GenBank/DDBJ whole genome shotgun (WGS) entry which is preliminary data.</text>
</comment>
<name>A0ABV1T2E2_9ACTN</name>
<accession>A0ABV1T2E2</accession>
<reference evidence="1 2" key="1">
    <citation type="submission" date="2024-06" db="EMBL/GenBank/DDBJ databases">
        <title>The Natural Products Discovery Center: Release of the First 8490 Sequenced Strains for Exploring Actinobacteria Biosynthetic Diversity.</title>
        <authorList>
            <person name="Kalkreuter E."/>
            <person name="Kautsar S.A."/>
            <person name="Yang D."/>
            <person name="Bader C.D."/>
            <person name="Teijaro C.N."/>
            <person name="Fluegel L."/>
            <person name="Davis C.M."/>
            <person name="Simpson J.R."/>
            <person name="Lauterbach L."/>
            <person name="Steele A.D."/>
            <person name="Gui C."/>
            <person name="Meng S."/>
            <person name="Li G."/>
            <person name="Viehrig K."/>
            <person name="Ye F."/>
            <person name="Su P."/>
            <person name="Kiefer A.F."/>
            <person name="Nichols A."/>
            <person name="Cepeda A.J."/>
            <person name="Yan W."/>
            <person name="Fan B."/>
            <person name="Jiang Y."/>
            <person name="Adhikari A."/>
            <person name="Zheng C.-J."/>
            <person name="Schuster L."/>
            <person name="Cowan T.M."/>
            <person name="Smanski M.J."/>
            <person name="Chevrette M.G."/>
            <person name="De Carvalho L.P.S."/>
            <person name="Shen B."/>
        </authorList>
    </citation>
    <scope>NUCLEOTIDE SEQUENCE [LARGE SCALE GENOMIC DNA]</scope>
    <source>
        <strain evidence="1 2">NPDC001615</strain>
    </source>
</reference>
<protein>
    <submittedName>
        <fullName evidence="1">Uncharacterized protein</fullName>
    </submittedName>
</protein>
<keyword evidence="2" id="KW-1185">Reference proteome</keyword>
<dbReference type="RefSeq" id="WP_352149518.1">
    <property type="nucleotide sequence ID" value="NZ_JBEOZY010000035.1"/>
</dbReference>
<proteinExistence type="predicted"/>
<evidence type="ECO:0000313" key="1">
    <source>
        <dbReference type="EMBL" id="MER6168135.1"/>
    </source>
</evidence>
<sequence length="141" mass="15446">MASITPDSIAITIREVVTLLEVLEHAHTCIAQLSETDEETLAKASGSTLIPFLYGRTGFASIQGRRNIPLLTDEITLLEAAVVNLESYQGNEVVLCSGYQLMNDFANRKRNSYPLRHVHRILTFTDEVEDTASGPAAPSLT</sequence>